<protein>
    <recommendedName>
        <fullName evidence="11">DUF788 domain protein</fullName>
    </recommendedName>
</protein>
<dbReference type="PANTHER" id="PTHR13505">
    <property type="entry name" value="TRANSMEMBRANE PROTEIN 208"/>
    <property type="match status" value="1"/>
</dbReference>
<dbReference type="Proteomes" id="UP001492380">
    <property type="component" value="Unassembled WGS sequence"/>
</dbReference>
<dbReference type="PANTHER" id="PTHR13505:SF7">
    <property type="entry name" value="TRANSMEMBRANE PROTEIN 208"/>
    <property type="match status" value="1"/>
</dbReference>
<evidence type="ECO:0000256" key="7">
    <source>
        <dbReference type="SAM" id="MobiDB-lite"/>
    </source>
</evidence>
<gene>
    <name evidence="9" type="ORF">HDK90DRAFT_491773</name>
</gene>
<evidence type="ECO:0000313" key="9">
    <source>
        <dbReference type="EMBL" id="KAK8230766.1"/>
    </source>
</evidence>
<dbReference type="EMBL" id="JBBWRZ010000008">
    <property type="protein sequence ID" value="KAK8230766.1"/>
    <property type="molecule type" value="Genomic_DNA"/>
</dbReference>
<evidence type="ECO:0000256" key="8">
    <source>
        <dbReference type="SAM" id="Phobius"/>
    </source>
</evidence>
<keyword evidence="10" id="KW-1185">Reference proteome</keyword>
<evidence type="ECO:0000256" key="6">
    <source>
        <dbReference type="ARBA" id="ARBA00023136"/>
    </source>
</evidence>
<organism evidence="9 10">
    <name type="scientific">Phyllosticta capitalensis</name>
    <dbReference type="NCBI Taxonomy" id="121624"/>
    <lineage>
        <taxon>Eukaryota</taxon>
        <taxon>Fungi</taxon>
        <taxon>Dikarya</taxon>
        <taxon>Ascomycota</taxon>
        <taxon>Pezizomycotina</taxon>
        <taxon>Dothideomycetes</taxon>
        <taxon>Dothideomycetes incertae sedis</taxon>
        <taxon>Botryosphaeriales</taxon>
        <taxon>Phyllostictaceae</taxon>
        <taxon>Phyllosticta</taxon>
    </lineage>
</organism>
<feature type="transmembrane region" description="Helical" evidence="8">
    <location>
        <begin position="20"/>
        <end position="38"/>
    </location>
</feature>
<comment type="caution">
    <text evidence="9">The sequence shown here is derived from an EMBL/GenBank/DDBJ whole genome shotgun (WGS) entry which is preliminary data.</text>
</comment>
<dbReference type="InterPro" id="IPR008506">
    <property type="entry name" value="SND2/TMEM208"/>
</dbReference>
<evidence type="ECO:0000256" key="4">
    <source>
        <dbReference type="ARBA" id="ARBA00022824"/>
    </source>
</evidence>
<proteinExistence type="inferred from homology"/>
<evidence type="ECO:0000256" key="5">
    <source>
        <dbReference type="ARBA" id="ARBA00022989"/>
    </source>
</evidence>
<comment type="similarity">
    <text evidence="2">Belongs to the TMEM208 family.</text>
</comment>
<feature type="transmembrane region" description="Helical" evidence="8">
    <location>
        <begin position="99"/>
        <end position="119"/>
    </location>
</feature>
<evidence type="ECO:0008006" key="11">
    <source>
        <dbReference type="Google" id="ProtNLM"/>
    </source>
</evidence>
<keyword evidence="3 8" id="KW-0812">Transmembrane</keyword>
<keyword evidence="5 8" id="KW-1133">Transmembrane helix</keyword>
<reference evidence="9 10" key="1">
    <citation type="submission" date="2024-04" db="EMBL/GenBank/DDBJ databases">
        <title>Phyllosticta paracitricarpa is synonymous to the EU quarantine fungus P. citricarpa based on phylogenomic analyses.</title>
        <authorList>
            <consortium name="Lawrence Berkeley National Laboratory"/>
            <person name="Van Ingen-Buijs V.A."/>
            <person name="Van Westerhoven A.C."/>
            <person name="Haridas S."/>
            <person name="Skiadas P."/>
            <person name="Martin F."/>
            <person name="Groenewald J.Z."/>
            <person name="Crous P.W."/>
            <person name="Seidl M.F."/>
        </authorList>
    </citation>
    <scope>NUCLEOTIDE SEQUENCE [LARGE SCALE GENOMIC DNA]</scope>
    <source>
        <strain evidence="9 10">CBS 123374</strain>
    </source>
</reference>
<keyword evidence="4" id="KW-0256">Endoplasmic reticulum</keyword>
<accession>A0ABR1YJ93</accession>
<sequence>MAQKATKQLAARNKATLNRTLMLTLGIHASFVLLRLIFRPFTRSSLLTYILLSTPSWLIQYWFERMSRPTFDAQTGELRRAGEDLEAQGLTEWMWDVLYWTYGCLVLVAVVGEGAWWLWAGIPLYSAYLAYTTFTGARQSMAGLAGAGSPDEGHTTGSKRQQKMEKRGGQRMQYR</sequence>
<evidence type="ECO:0000256" key="1">
    <source>
        <dbReference type="ARBA" id="ARBA00004477"/>
    </source>
</evidence>
<dbReference type="Pfam" id="PF05620">
    <property type="entry name" value="TMEM208_SND2"/>
    <property type="match status" value="1"/>
</dbReference>
<comment type="subcellular location">
    <subcellularLocation>
        <location evidence="1">Endoplasmic reticulum membrane</location>
        <topology evidence="1">Multi-pass membrane protein</topology>
    </subcellularLocation>
</comment>
<feature type="region of interest" description="Disordered" evidence="7">
    <location>
        <begin position="145"/>
        <end position="175"/>
    </location>
</feature>
<evidence type="ECO:0000256" key="2">
    <source>
        <dbReference type="ARBA" id="ARBA00009950"/>
    </source>
</evidence>
<name>A0ABR1YJ93_9PEZI</name>
<evidence type="ECO:0000313" key="10">
    <source>
        <dbReference type="Proteomes" id="UP001492380"/>
    </source>
</evidence>
<keyword evidence="6 8" id="KW-0472">Membrane</keyword>
<evidence type="ECO:0000256" key="3">
    <source>
        <dbReference type="ARBA" id="ARBA00022692"/>
    </source>
</evidence>